<dbReference type="NCBIfam" id="TIGR02637">
    <property type="entry name" value="RhaS"/>
    <property type="match status" value="1"/>
</dbReference>
<dbReference type="SUPFAM" id="SSF53822">
    <property type="entry name" value="Periplasmic binding protein-like I"/>
    <property type="match status" value="1"/>
</dbReference>
<dbReference type="Proteomes" id="UP000182841">
    <property type="component" value="Unassembled WGS sequence"/>
</dbReference>
<feature type="domain" description="Periplasmic binding protein" evidence="3">
    <location>
        <begin position="151"/>
        <end position="407"/>
    </location>
</feature>
<accession>A0A1H9TZM9</accession>
<dbReference type="PANTHER" id="PTHR30036:SF8">
    <property type="entry name" value="ABC-TYPE SUGAR TRANSPORT SYSTEM PERIPLASMIC COMPONENT-LIKE PROTEIN"/>
    <property type="match status" value="1"/>
</dbReference>
<dbReference type="InterPro" id="IPR050555">
    <property type="entry name" value="Bact_Solute-Bind_Prot2"/>
</dbReference>
<name>A0A1H9TZM9_9ACTN</name>
<evidence type="ECO:0000256" key="1">
    <source>
        <dbReference type="ARBA" id="ARBA00004196"/>
    </source>
</evidence>
<dbReference type="Gene3D" id="3.40.50.2300">
    <property type="match status" value="2"/>
</dbReference>
<evidence type="ECO:0000259" key="3">
    <source>
        <dbReference type="Pfam" id="PF13407"/>
    </source>
</evidence>
<dbReference type="GO" id="GO:0015762">
    <property type="term" value="P:rhamnose transmembrane transport"/>
    <property type="evidence" value="ECO:0007669"/>
    <property type="project" value="InterPro"/>
</dbReference>
<dbReference type="CDD" id="cd20000">
    <property type="entry name" value="PBP1_ABC_rhamnose"/>
    <property type="match status" value="1"/>
</dbReference>
<feature type="region of interest" description="Disordered" evidence="2">
    <location>
        <begin position="44"/>
        <end position="98"/>
    </location>
</feature>
<gene>
    <name evidence="4" type="ORF">SAMN05421870_107133</name>
</gene>
<dbReference type="EMBL" id="FOGO01000007">
    <property type="protein sequence ID" value="SES02357.1"/>
    <property type="molecule type" value="Genomic_DNA"/>
</dbReference>
<dbReference type="PANTHER" id="PTHR30036">
    <property type="entry name" value="D-XYLOSE-BINDING PERIPLASMIC PROTEIN"/>
    <property type="match status" value="1"/>
</dbReference>
<proteinExistence type="predicted"/>
<dbReference type="InterPro" id="IPR028082">
    <property type="entry name" value="Peripla_BP_I"/>
</dbReference>
<dbReference type="GO" id="GO:0030288">
    <property type="term" value="C:outer membrane-bounded periplasmic space"/>
    <property type="evidence" value="ECO:0007669"/>
    <property type="project" value="TreeGrafter"/>
</dbReference>
<organism evidence="4 5">
    <name type="scientific">Streptomyces qinglanensis</name>
    <dbReference type="NCBI Taxonomy" id="943816"/>
    <lineage>
        <taxon>Bacteria</taxon>
        <taxon>Bacillati</taxon>
        <taxon>Actinomycetota</taxon>
        <taxon>Actinomycetes</taxon>
        <taxon>Kitasatosporales</taxon>
        <taxon>Streptomycetaceae</taxon>
        <taxon>Streptomyces</taxon>
    </lineage>
</organism>
<dbReference type="AlphaFoldDB" id="A0A1H9TZM9"/>
<sequence length="450" mass="47713">MLLIGVPRNLLTLNDPSREIPVIVTGALLIVSVLTPRAVPALAARRHRRTAATGPPRGGRRGAGHHSGTTPRPASLRSRTAGPAVSRKATPMRPHPRSRALAVTAAACALTVTVAGCSGTTTSDARGDAEDTARNAEAGTDAPLKKGLKLAFLPKQINNPYMTVVDRGGIEAAEEFGGKGKEVGPSDAKASSQVSYINTLTRQRQDAILLAANDPRAVCGPLKAAMKQDVKIVTYDSDAGEDCRHLFVNQAGSEDIGRGLVKDMAEQLNYKGDIAILSATQNATNQNTWIEIMKDELSKPAYKDMELVKIAYGDDVDRKSFQETQSLLKTYPDLKGIISPTTVGLAAAARYVSGSPYKGKITLGGLGTPNQMRKYIKNGTLEQFSLWDASKLGYLSAYAAAALSSGQITGKEGEKFTAGKLGQYTIGKDGEVVLGPPTVFDSGNIDDFDF</sequence>
<evidence type="ECO:0000313" key="4">
    <source>
        <dbReference type="EMBL" id="SES02357.1"/>
    </source>
</evidence>
<feature type="region of interest" description="Disordered" evidence="2">
    <location>
        <begin position="119"/>
        <end position="138"/>
    </location>
</feature>
<protein>
    <submittedName>
        <fullName evidence="4">Rhamnose transport system substrate-binding protein</fullName>
    </submittedName>
</protein>
<feature type="compositionally biased region" description="Basic and acidic residues" evidence="2">
    <location>
        <begin position="125"/>
        <end position="134"/>
    </location>
</feature>
<evidence type="ECO:0000256" key="2">
    <source>
        <dbReference type="SAM" id="MobiDB-lite"/>
    </source>
</evidence>
<reference evidence="5" key="1">
    <citation type="submission" date="2016-10" db="EMBL/GenBank/DDBJ databases">
        <authorList>
            <person name="Varghese N."/>
            <person name="Submissions S."/>
        </authorList>
    </citation>
    <scope>NUCLEOTIDE SEQUENCE [LARGE SCALE GENOMIC DNA]</scope>
    <source>
        <strain evidence="5">CGMCC 4.6825</strain>
    </source>
</reference>
<evidence type="ECO:0000313" key="5">
    <source>
        <dbReference type="Proteomes" id="UP000182841"/>
    </source>
</evidence>
<comment type="subcellular location">
    <subcellularLocation>
        <location evidence="1">Cell envelope</location>
    </subcellularLocation>
</comment>
<dbReference type="InterPro" id="IPR013459">
    <property type="entry name" value="RhaS"/>
</dbReference>
<dbReference type="InterPro" id="IPR025997">
    <property type="entry name" value="SBP_2_dom"/>
</dbReference>
<dbReference type="Pfam" id="PF13407">
    <property type="entry name" value="Peripla_BP_4"/>
    <property type="match status" value="1"/>
</dbReference>
<dbReference type="GO" id="GO:0030246">
    <property type="term" value="F:carbohydrate binding"/>
    <property type="evidence" value="ECO:0007669"/>
    <property type="project" value="TreeGrafter"/>
</dbReference>
<keyword evidence="5" id="KW-1185">Reference proteome</keyword>